<keyword evidence="3" id="KW-1185">Reference proteome</keyword>
<protein>
    <submittedName>
        <fullName evidence="2">Uncharacterized protein</fullName>
    </submittedName>
</protein>
<evidence type="ECO:0000313" key="2">
    <source>
        <dbReference type="EMBL" id="GAA2641733.1"/>
    </source>
</evidence>
<comment type="caution">
    <text evidence="2">The sequence shown here is derived from an EMBL/GenBank/DDBJ whole genome shotgun (WGS) entry which is preliminary data.</text>
</comment>
<dbReference type="Proteomes" id="UP001501447">
    <property type="component" value="Unassembled WGS sequence"/>
</dbReference>
<feature type="region of interest" description="Disordered" evidence="1">
    <location>
        <begin position="54"/>
        <end position="88"/>
    </location>
</feature>
<sequence>MEAMLHARLARAHTRAGQKRATTRAQGTAFAPYNRARDENPAYVYWVDQGELHSRLEHDEPRQAPPGPDPLPNHPRPPPWPAATAAPT</sequence>
<proteinExistence type="predicted"/>
<feature type="compositionally biased region" description="Pro residues" evidence="1">
    <location>
        <begin position="63"/>
        <end position="81"/>
    </location>
</feature>
<feature type="compositionally biased region" description="Basic residues" evidence="1">
    <location>
        <begin position="8"/>
        <end position="22"/>
    </location>
</feature>
<gene>
    <name evidence="2" type="ORF">GCM10009863_68020</name>
</gene>
<accession>A0ABP6DHL4</accession>
<name>A0ABP6DHL4_9ACTN</name>
<feature type="region of interest" description="Disordered" evidence="1">
    <location>
        <begin position="1"/>
        <end position="34"/>
    </location>
</feature>
<evidence type="ECO:0000313" key="3">
    <source>
        <dbReference type="Proteomes" id="UP001501447"/>
    </source>
</evidence>
<evidence type="ECO:0000256" key="1">
    <source>
        <dbReference type="SAM" id="MobiDB-lite"/>
    </source>
</evidence>
<reference evidence="3" key="1">
    <citation type="journal article" date="2019" name="Int. J. Syst. Evol. Microbiol.">
        <title>The Global Catalogue of Microorganisms (GCM) 10K type strain sequencing project: providing services to taxonomists for standard genome sequencing and annotation.</title>
        <authorList>
            <consortium name="The Broad Institute Genomics Platform"/>
            <consortium name="The Broad Institute Genome Sequencing Center for Infectious Disease"/>
            <person name="Wu L."/>
            <person name="Ma J."/>
        </authorList>
    </citation>
    <scope>NUCLEOTIDE SEQUENCE [LARGE SCALE GENOMIC DNA]</scope>
    <source>
        <strain evidence="3">JCM 16373</strain>
    </source>
</reference>
<dbReference type="EMBL" id="BAAARJ010000071">
    <property type="protein sequence ID" value="GAA2641733.1"/>
    <property type="molecule type" value="Genomic_DNA"/>
</dbReference>
<organism evidence="2 3">
    <name type="scientific">Streptomyces axinellae</name>
    <dbReference type="NCBI Taxonomy" id="552788"/>
    <lineage>
        <taxon>Bacteria</taxon>
        <taxon>Bacillati</taxon>
        <taxon>Actinomycetota</taxon>
        <taxon>Actinomycetes</taxon>
        <taxon>Kitasatosporales</taxon>
        <taxon>Streptomycetaceae</taxon>
        <taxon>Streptomyces</taxon>
    </lineage>
</organism>